<keyword evidence="3" id="KW-1185">Reference proteome</keyword>
<dbReference type="GO" id="GO:0007099">
    <property type="term" value="P:centriole replication"/>
    <property type="evidence" value="ECO:0007669"/>
    <property type="project" value="TreeGrafter"/>
</dbReference>
<evidence type="ECO:0000313" key="3">
    <source>
        <dbReference type="Proteomes" id="UP001153321"/>
    </source>
</evidence>
<evidence type="ECO:0000259" key="1">
    <source>
        <dbReference type="Pfam" id="PF14726"/>
    </source>
</evidence>
<dbReference type="GO" id="GO:0032053">
    <property type="term" value="P:ciliary basal body organization"/>
    <property type="evidence" value="ECO:0007669"/>
    <property type="project" value="TreeGrafter"/>
</dbReference>
<accession>A0A9P0IFQ4</accession>
<dbReference type="EMBL" id="LR824538">
    <property type="protein sequence ID" value="CAH1646020.1"/>
    <property type="molecule type" value="Genomic_DNA"/>
</dbReference>
<dbReference type="PANTHER" id="PTHR31691:SF1">
    <property type="entry name" value="ROTATIN"/>
    <property type="match status" value="1"/>
</dbReference>
<dbReference type="GO" id="GO:0005814">
    <property type="term" value="C:centriole"/>
    <property type="evidence" value="ECO:0007669"/>
    <property type="project" value="TreeGrafter"/>
</dbReference>
<gene>
    <name evidence="2" type="ORF">SPLIT_LOCUS11372</name>
</gene>
<dbReference type="GO" id="GO:0005813">
    <property type="term" value="C:centrosome"/>
    <property type="evidence" value="ECO:0007669"/>
    <property type="project" value="InterPro"/>
</dbReference>
<organism evidence="2 3">
    <name type="scientific">Spodoptera littoralis</name>
    <name type="common">Egyptian cotton leafworm</name>
    <dbReference type="NCBI Taxonomy" id="7109"/>
    <lineage>
        <taxon>Eukaryota</taxon>
        <taxon>Metazoa</taxon>
        <taxon>Ecdysozoa</taxon>
        <taxon>Arthropoda</taxon>
        <taxon>Hexapoda</taxon>
        <taxon>Insecta</taxon>
        <taxon>Pterygota</taxon>
        <taxon>Neoptera</taxon>
        <taxon>Endopterygota</taxon>
        <taxon>Lepidoptera</taxon>
        <taxon>Glossata</taxon>
        <taxon>Ditrysia</taxon>
        <taxon>Noctuoidea</taxon>
        <taxon>Noctuidae</taxon>
        <taxon>Amphipyrinae</taxon>
        <taxon>Spodoptera</taxon>
    </lineage>
</organism>
<name>A0A9P0IFQ4_SPOLI</name>
<dbReference type="PANTHER" id="PTHR31691">
    <property type="entry name" value="ROTATIN"/>
    <property type="match status" value="1"/>
</dbReference>
<proteinExistence type="predicted"/>
<dbReference type="AlphaFoldDB" id="A0A9P0IFQ4"/>
<reference evidence="2" key="1">
    <citation type="submission" date="2022-02" db="EMBL/GenBank/DDBJ databases">
        <authorList>
            <person name="King R."/>
        </authorList>
    </citation>
    <scope>NUCLEOTIDE SEQUENCE</scope>
</reference>
<dbReference type="GO" id="GO:0036064">
    <property type="term" value="C:ciliary basal body"/>
    <property type="evidence" value="ECO:0007669"/>
    <property type="project" value="InterPro"/>
</dbReference>
<protein>
    <recommendedName>
        <fullName evidence="1">Rotatin N-terminal domain-containing protein</fullName>
    </recommendedName>
</protein>
<dbReference type="InterPro" id="IPR030791">
    <property type="entry name" value="Rotatin"/>
</dbReference>
<dbReference type="GO" id="GO:0010457">
    <property type="term" value="P:centriole-centriole cohesion"/>
    <property type="evidence" value="ECO:0007669"/>
    <property type="project" value="TreeGrafter"/>
</dbReference>
<dbReference type="Proteomes" id="UP001153321">
    <property type="component" value="Chromosome 7"/>
</dbReference>
<sequence length="626" mass="71214">MANAEMLTMYIKKLSHPLKEIRERSLLLLLAKLKLGWELEDELSGTRELLEGILAWFQTPQQSLQSEALELLLTTIKATSESNDDSDINRYRSLNTTECVRVLLFPWVELCQSDKKTLLLVEDALRLLKSTRRCCRFIRDVFLRDFYAEIFLNRPEIIKSLLTISDGNHGGRPGEALCVLLYITKALRARLLQLSSLDLIHETNKVSEEHRDMIDDDVNLELQEIAGESHLRTPAEEDGLVVLRQLPAPLYALDTLHAVLTIMARSVVLADPVDKTEFLNVRELNTCLCLIESLVELLLDCINDSFWSMDHNAKTYRDISHKSCMVMRLMGDLLNKYRKSFFDDLDRSHHRVAWLRLTFCAEKLLHWARDSALPPTSLVNALQIAQLDPGVELFYPTLSKKIELVLQSTRITVNQEYKSKYKELKKLFSSMDGAAQFMNNKKLHKSKKVLTCIKSCIPILELFQSEHLLADMSDILVKQAKDLDFNDSDWSVARSIALSLMGHNVDWVQITFYKSLAEMVKSVLVGDENEKSLTLLCDVGILTEICCHGLSSKCKETTGLTQILDVLKQDVVLDDEGHYISRNTMQPALEPSLRRSTLQQLAVINVTDGGRLSSISGVCNQLRVYT</sequence>
<dbReference type="Pfam" id="PF14726">
    <property type="entry name" value="RTTN_N"/>
    <property type="match status" value="1"/>
</dbReference>
<evidence type="ECO:0000313" key="2">
    <source>
        <dbReference type="EMBL" id="CAH1646020.1"/>
    </source>
</evidence>
<feature type="domain" description="Rotatin N-terminal" evidence="1">
    <location>
        <begin position="20"/>
        <end position="83"/>
    </location>
</feature>
<dbReference type="InterPro" id="IPR029249">
    <property type="entry name" value="Rotatin_N"/>
</dbReference>